<dbReference type="Gene3D" id="3.30.420.10">
    <property type="entry name" value="Ribonuclease H-like superfamily/Ribonuclease H"/>
    <property type="match status" value="1"/>
</dbReference>
<dbReference type="InterPro" id="IPR003615">
    <property type="entry name" value="HNH_nuc"/>
</dbReference>
<name>A0A5J4V6W8_9EUKA</name>
<dbReference type="SUPFAM" id="SSF54060">
    <property type="entry name" value="His-Me finger endonucleases"/>
    <property type="match status" value="1"/>
</dbReference>
<proteinExistence type="predicted"/>
<dbReference type="PROSITE" id="PS50994">
    <property type="entry name" value="INTEGRASE"/>
    <property type="match status" value="1"/>
</dbReference>
<dbReference type="OrthoDB" id="430296at2759"/>
<protein>
    <recommendedName>
        <fullName evidence="2">Integrase catalytic domain-containing protein</fullName>
    </recommendedName>
</protein>
<dbReference type="GO" id="GO:0003676">
    <property type="term" value="F:nucleic acid binding"/>
    <property type="evidence" value="ECO:0007669"/>
    <property type="project" value="InterPro"/>
</dbReference>
<dbReference type="Pfam" id="PF13392">
    <property type="entry name" value="HNH_3"/>
    <property type="match status" value="1"/>
</dbReference>
<feature type="domain" description="Integrase catalytic" evidence="2">
    <location>
        <begin position="296"/>
        <end position="460"/>
    </location>
</feature>
<dbReference type="InterPro" id="IPR036397">
    <property type="entry name" value="RNaseH_sf"/>
</dbReference>
<feature type="non-terminal residue" evidence="3">
    <location>
        <position position="651"/>
    </location>
</feature>
<evidence type="ECO:0000313" key="3">
    <source>
        <dbReference type="EMBL" id="KAA6378566.1"/>
    </source>
</evidence>
<accession>A0A5J4V6W8</accession>
<feature type="compositionally biased region" description="Basic and acidic residues" evidence="1">
    <location>
        <begin position="606"/>
        <end position="620"/>
    </location>
</feature>
<dbReference type="SUPFAM" id="SSF53098">
    <property type="entry name" value="Ribonuclease H-like"/>
    <property type="match status" value="1"/>
</dbReference>
<dbReference type="Gene3D" id="3.90.75.20">
    <property type="match status" value="1"/>
</dbReference>
<sequence>MTTEVNEIGQFVPLVADNEFEINDTYPHQIRRISDQDIKEPIVHQGYYTICLNGKQYQLHRLIAQNFIPNPDNLPFIDHWDHNPANNHIENLRWITNRDNQKNKTSNHNIVYTYVDSLSDEAIVVNEYGKHRFEFYYYDNETDEFYYFNGRQYRQLHVNEQKKSAIDMEQQLTRLANTNDGIMKFAQFVSNMNITPSRVEQDVLINRADEIQIGGRTLLDWYEIYQTEAEKYNVPLRRAKSIRSHANEQINGIGQPPASLQVFPFKSKVKQYEKINKVKTTQQTQIKDIKVKPLSKLQRPYFSSKLGSWEIDLVFGVNPVTRRRQHYLFAININTKYLVVIPLILDEKNATFILAALKKLINQVYVNNIRGDGETGFKANIIRQFCEDNRISLYFTGSPYTQHNRVVDSVIRTIRNGFGQDLQGFATPSQMQQMVEIYNNTPHLAFMNKFTPKYVQYNRELEGKFIRQKQAQLEQVMIRQQQQNLLNFKNGNILMIHADYVRTNIRFQKQRRQFNELATFITYKNGNVVCKLLNSYDKISEMQASEIKQVRKRQSKKPVPQLVETQSSPIDDVLHAPLIDQSLNPIQQIQLNEEKIEKRGRPKKYSSQEEAERIAAEQRSRAQQKYRIQRQEFRATANDLQLLLIRRLQKT</sequence>
<dbReference type="InterPro" id="IPR012337">
    <property type="entry name" value="RNaseH-like_sf"/>
</dbReference>
<evidence type="ECO:0000313" key="4">
    <source>
        <dbReference type="Proteomes" id="UP000324800"/>
    </source>
</evidence>
<dbReference type="AlphaFoldDB" id="A0A5J4V6W8"/>
<organism evidence="3 4">
    <name type="scientific">Streblomastix strix</name>
    <dbReference type="NCBI Taxonomy" id="222440"/>
    <lineage>
        <taxon>Eukaryota</taxon>
        <taxon>Metamonada</taxon>
        <taxon>Preaxostyla</taxon>
        <taxon>Oxymonadida</taxon>
        <taxon>Streblomastigidae</taxon>
        <taxon>Streblomastix</taxon>
    </lineage>
</organism>
<evidence type="ECO:0000256" key="1">
    <source>
        <dbReference type="SAM" id="MobiDB-lite"/>
    </source>
</evidence>
<reference evidence="3 4" key="1">
    <citation type="submission" date="2019-03" db="EMBL/GenBank/DDBJ databases">
        <title>Single cell metagenomics reveals metabolic interactions within the superorganism composed of flagellate Streblomastix strix and complex community of Bacteroidetes bacteria on its surface.</title>
        <authorList>
            <person name="Treitli S.C."/>
            <person name="Kolisko M."/>
            <person name="Husnik F."/>
            <person name="Keeling P."/>
            <person name="Hampl V."/>
        </authorList>
    </citation>
    <scope>NUCLEOTIDE SEQUENCE [LARGE SCALE GENOMIC DNA]</scope>
    <source>
        <strain evidence="3">ST1C</strain>
    </source>
</reference>
<dbReference type="EMBL" id="SNRW01009061">
    <property type="protein sequence ID" value="KAA6378566.1"/>
    <property type="molecule type" value="Genomic_DNA"/>
</dbReference>
<comment type="caution">
    <text evidence="3">The sequence shown here is derived from an EMBL/GenBank/DDBJ whole genome shotgun (WGS) entry which is preliminary data.</text>
</comment>
<dbReference type="GO" id="GO:0015074">
    <property type="term" value="P:DNA integration"/>
    <property type="evidence" value="ECO:0007669"/>
    <property type="project" value="InterPro"/>
</dbReference>
<feature type="region of interest" description="Disordered" evidence="1">
    <location>
        <begin position="597"/>
        <end position="620"/>
    </location>
</feature>
<dbReference type="InterPro" id="IPR044925">
    <property type="entry name" value="His-Me_finger_sf"/>
</dbReference>
<gene>
    <name evidence="3" type="ORF">EZS28_025909</name>
</gene>
<dbReference type="InterPro" id="IPR001584">
    <property type="entry name" value="Integrase_cat-core"/>
</dbReference>
<evidence type="ECO:0000259" key="2">
    <source>
        <dbReference type="PROSITE" id="PS50994"/>
    </source>
</evidence>
<dbReference type="Proteomes" id="UP000324800">
    <property type="component" value="Unassembled WGS sequence"/>
</dbReference>